<feature type="region of interest" description="Disordered" evidence="1">
    <location>
        <begin position="769"/>
        <end position="805"/>
    </location>
</feature>
<dbReference type="SUPFAM" id="SSF48371">
    <property type="entry name" value="ARM repeat"/>
    <property type="match status" value="1"/>
</dbReference>
<protein>
    <submittedName>
        <fullName evidence="4">Uncharacterized protein</fullName>
    </submittedName>
</protein>
<gene>
    <name evidence="4" type="ORF">BDK51DRAFT_35408</name>
</gene>
<dbReference type="Proteomes" id="UP000269721">
    <property type="component" value="Unassembled WGS sequence"/>
</dbReference>
<name>A0A4P9WD31_9FUNG</name>
<dbReference type="PANTHER" id="PTHR10663:SF333">
    <property type="entry name" value="PROTEIN MON2 HOMOLOG"/>
    <property type="match status" value="1"/>
</dbReference>
<feature type="region of interest" description="Disordered" evidence="1">
    <location>
        <begin position="1031"/>
        <end position="1062"/>
    </location>
</feature>
<dbReference type="OrthoDB" id="294853at2759"/>
<dbReference type="InterPro" id="IPR016024">
    <property type="entry name" value="ARM-type_fold"/>
</dbReference>
<feature type="region of interest" description="Disordered" evidence="1">
    <location>
        <begin position="890"/>
        <end position="914"/>
    </location>
</feature>
<feature type="compositionally biased region" description="Low complexity" evidence="1">
    <location>
        <begin position="1044"/>
        <end position="1062"/>
    </location>
</feature>
<feature type="compositionally biased region" description="Low complexity" evidence="1">
    <location>
        <begin position="796"/>
        <end position="805"/>
    </location>
</feature>
<evidence type="ECO:0000256" key="1">
    <source>
        <dbReference type="SAM" id="MobiDB-lite"/>
    </source>
</evidence>
<evidence type="ECO:0000313" key="5">
    <source>
        <dbReference type="Proteomes" id="UP000269721"/>
    </source>
</evidence>
<accession>A0A4P9WD31</accession>
<dbReference type="Pfam" id="PF16206">
    <property type="entry name" value="Mon2_C"/>
    <property type="match status" value="2"/>
</dbReference>
<feature type="domain" description="Mon2 C-terminal" evidence="3">
    <location>
        <begin position="811"/>
        <end position="993"/>
    </location>
</feature>
<dbReference type="InterPro" id="IPR032691">
    <property type="entry name" value="Mon2/Sec7/BIG1-like_HUS"/>
</dbReference>
<proteinExistence type="predicted"/>
<evidence type="ECO:0000259" key="3">
    <source>
        <dbReference type="Pfam" id="PF16206"/>
    </source>
</evidence>
<organism evidence="4 5">
    <name type="scientific">Blyttiomyces helicus</name>
    <dbReference type="NCBI Taxonomy" id="388810"/>
    <lineage>
        <taxon>Eukaryota</taxon>
        <taxon>Fungi</taxon>
        <taxon>Fungi incertae sedis</taxon>
        <taxon>Chytridiomycota</taxon>
        <taxon>Chytridiomycota incertae sedis</taxon>
        <taxon>Chytridiomycetes</taxon>
        <taxon>Chytridiomycetes incertae sedis</taxon>
        <taxon>Blyttiomyces</taxon>
    </lineage>
</organism>
<reference evidence="5" key="1">
    <citation type="journal article" date="2018" name="Nat. Microbiol.">
        <title>Leveraging single-cell genomics to expand the fungal tree of life.</title>
        <authorList>
            <person name="Ahrendt S.R."/>
            <person name="Quandt C.A."/>
            <person name="Ciobanu D."/>
            <person name="Clum A."/>
            <person name="Salamov A."/>
            <person name="Andreopoulos B."/>
            <person name="Cheng J.F."/>
            <person name="Woyke T."/>
            <person name="Pelin A."/>
            <person name="Henrissat B."/>
            <person name="Reynolds N.K."/>
            <person name="Benny G.L."/>
            <person name="Smith M.E."/>
            <person name="James T.Y."/>
            <person name="Grigoriev I.V."/>
        </authorList>
    </citation>
    <scope>NUCLEOTIDE SEQUENCE [LARGE SCALE GENOMIC DNA]</scope>
</reference>
<dbReference type="EMBL" id="KZ996029">
    <property type="protein sequence ID" value="RKO89543.1"/>
    <property type="molecule type" value="Genomic_DNA"/>
</dbReference>
<keyword evidence="5" id="KW-1185">Reference proteome</keyword>
<dbReference type="PANTHER" id="PTHR10663">
    <property type="entry name" value="GUANYL-NUCLEOTIDE EXCHANGE FACTOR"/>
    <property type="match status" value="1"/>
</dbReference>
<dbReference type="Pfam" id="PF12783">
    <property type="entry name" value="Sec7-like_HUS"/>
    <property type="match status" value="1"/>
</dbReference>
<evidence type="ECO:0000313" key="4">
    <source>
        <dbReference type="EMBL" id="RKO89543.1"/>
    </source>
</evidence>
<evidence type="ECO:0000259" key="2">
    <source>
        <dbReference type="Pfam" id="PF12783"/>
    </source>
</evidence>
<feature type="domain" description="Mon2 C-terminal" evidence="3">
    <location>
        <begin position="692"/>
        <end position="765"/>
    </location>
</feature>
<feature type="domain" description="Mon2/Sec7/BIG1-like HUS" evidence="2">
    <location>
        <begin position="6"/>
        <end position="111"/>
    </location>
</feature>
<sequence length="1299" mass="138373">MRDSKQHPEMASLLKDRVCPLVIKSFSDKNEFPLTARLMRVVQVIVKQFYDLLTMECEIFLSMFCKLLEPDHAPLWQRVLVMEVFKSLCGDGSLLRSIYRSYDAKEHSTKVFQEMISGFGRIIVSERSALTMSPLAAASLDTTGSGAGPSDLFALTVAGAMVKVQCIDQLEKGEPPAISDTYTIYLAILCLNNMVESQAAFALPILQSPTVTPTSERDDVLLAIEMANTSWSGILAAYSFLFTASVDEDIYLSVMKAFQSFISVVGLLGLTSHRDALLSSICKVCVPHHNHHQHHGEGHSAQVPSHAGSLARQSAGAVLNDRNVLCLRTLLVVAQNLTPVLEDRAWHVILETLQVSDGLMSSGKTGKREGSSAMLLDTPVNLAKEAARNRSLSLTTPGSAAVGTGGGAAGAVGSGTSIDNQFVTLLMHIKKLFESTTTMEERALTEFLRALCRLARESSASGAGGAGASSGAKDAPKTAEEKSFAVARLHDVALLNIARLVAPAGTPLWEIVIGELIDMAQSPQLVPGVRTQVCATLSEILTAAVQVADLQDGKVEMKVLEALRRLLLVDGTVPAVVSGAAGEDDRERVVRGPWFADLQRSGLETLNKILQTSGQSLTDGWTLVFEIVRSVVGASLAAARLRRGPTRGSDPHIADAFIDTPTSTSSSTAAGPTTKSAALVRVAFPCLQLIVTDFLSLLSPPVLHQCIETIGSFGAQGEDLNISLTAVGLLWSLSDFVLTKRVDLEKKQREIEATGCEKEETVAIAVDEGGDRAGEDGSATEKGPRIITAPAESEQPGPRTAAVATPATPKTMDGLWMLLLDALSQLCSDARPEVRNSANQTLFRTLGMNGSRLTLDAWEECIWNVLFPLLERVKVSSERAEIIVKLVPGSPATSPQKSGSGIPVPRGGPDSATKKWDETKVITLGGVTKSLLDFLPVLVELGAGFDRAWALFLDYIKAWCLGGSPEVAMAAVKSLRSLVQYPKTVAGGSVPENVQRRMVELWRVAWEVWEGIGVGIAAGADENLGAGGNATPSGRASVLGSRRSVVGTPASPSSVSAPPLASAPTAATPARLLHGPFTQDTLTAYVSVFPDLHDVIAPTFSLYELKRLLTVLSCLLLYHTNPQPGATASRIRADFVNDLEQLTPLQAAVLDLVMSSRIDLDGIRGAPEAVLVALAGFVILPFARTASPASSIDPLALPPPHIPTPDPPHPRPHTFTYIALSKKSIQCLVQLAERFGNLKMVYSGGTFETIVEALGVPMSAKYDCPSPGVKDTTPLWRAAANTCMTLVGIGMKALDEFAG</sequence>
<feature type="non-terminal residue" evidence="4">
    <location>
        <position position="1299"/>
    </location>
</feature>
<dbReference type="GO" id="GO:0005794">
    <property type="term" value="C:Golgi apparatus"/>
    <property type="evidence" value="ECO:0007669"/>
    <property type="project" value="UniProtKB-ARBA"/>
</dbReference>
<dbReference type="InterPro" id="IPR032817">
    <property type="entry name" value="Mon2_C"/>
</dbReference>